<gene>
    <name evidence="2" type="ORF">TRFO_08521</name>
</gene>
<comment type="caution">
    <text evidence="2">The sequence shown here is derived from an EMBL/GenBank/DDBJ whole genome shotgun (WGS) entry which is preliminary data.</text>
</comment>
<evidence type="ECO:0000256" key="1">
    <source>
        <dbReference type="SAM" id="Phobius"/>
    </source>
</evidence>
<accession>A0A1J4JKU7</accession>
<evidence type="ECO:0000313" key="2">
    <source>
        <dbReference type="EMBL" id="OHS99265.1"/>
    </source>
</evidence>
<dbReference type="InterPro" id="IPR011050">
    <property type="entry name" value="Pectin_lyase_fold/virulence"/>
</dbReference>
<dbReference type="AlphaFoldDB" id="A0A1J4JKU7"/>
<organism evidence="2 3">
    <name type="scientific">Tritrichomonas foetus</name>
    <dbReference type="NCBI Taxonomy" id="1144522"/>
    <lineage>
        <taxon>Eukaryota</taxon>
        <taxon>Metamonada</taxon>
        <taxon>Parabasalia</taxon>
        <taxon>Tritrichomonadida</taxon>
        <taxon>Tritrichomonadidae</taxon>
        <taxon>Tritrichomonas</taxon>
    </lineage>
</organism>
<proteinExistence type="predicted"/>
<keyword evidence="3" id="KW-1185">Reference proteome</keyword>
<dbReference type="VEuPathDB" id="TrichDB:TRFO_08521"/>
<dbReference type="SUPFAM" id="SSF51126">
    <property type="entry name" value="Pectin lyase-like"/>
    <property type="match status" value="1"/>
</dbReference>
<keyword evidence="1" id="KW-1133">Transmembrane helix</keyword>
<dbReference type="RefSeq" id="XP_068352402.1">
    <property type="nucleotide sequence ID" value="XM_068494341.1"/>
</dbReference>
<keyword evidence="1" id="KW-0812">Transmembrane</keyword>
<feature type="transmembrane region" description="Helical" evidence="1">
    <location>
        <begin position="388"/>
        <end position="407"/>
    </location>
</feature>
<dbReference type="GeneID" id="94829045"/>
<dbReference type="Proteomes" id="UP000179807">
    <property type="component" value="Unassembled WGS sequence"/>
</dbReference>
<sequence>MFNASLTYLVITSSIQLPYIHTTRQYQQPTSLTFSNLYISNFFSFLYSKSLFKTNLLLTKSVFSNSLSNAIKIKGETKRFNSFHNSSFNKQQQYSKIPVIIKYCKFIRCTTIGPFFLDGGAIYAKSTDIKITKTIFSECYTTNTGGAIRMDRNGKVIINDCLFFKNKSEFSSGSCSFNMVFILKIENTNFTFSKSNNKIAVASIYISDLITMKNVLSMNNYAPSSYSWLTNGGEFSISDSQFYKENVSYVFQGELFASATFQGCEFYGSKAVSIRWRCEFSVKCVDSIFDMSSHKAIEHFFPILLTISGCVYDFVFNNEEINKLQPNFIEVTPISLSPTNDNIISFNQKKEIKENEAQNIIIDPFVYRDFQYLPGNDPPDKEDTMSDLDFFIVVIVTILLTSGIPYWRRTRKKKNVIPAVLNSAKPWTDDRIHSHKEFELPLKPIRY</sequence>
<dbReference type="EMBL" id="MLAK01001015">
    <property type="protein sequence ID" value="OHS99265.1"/>
    <property type="molecule type" value="Genomic_DNA"/>
</dbReference>
<protein>
    <recommendedName>
        <fullName evidence="4">Right handed beta helix domain-containing protein</fullName>
    </recommendedName>
</protein>
<evidence type="ECO:0000313" key="3">
    <source>
        <dbReference type="Proteomes" id="UP000179807"/>
    </source>
</evidence>
<keyword evidence="1" id="KW-0472">Membrane</keyword>
<evidence type="ECO:0008006" key="4">
    <source>
        <dbReference type="Google" id="ProtNLM"/>
    </source>
</evidence>
<reference evidence="2" key="1">
    <citation type="submission" date="2016-10" db="EMBL/GenBank/DDBJ databases">
        <authorList>
            <person name="Benchimol M."/>
            <person name="Almeida L.G."/>
            <person name="Vasconcelos A.T."/>
            <person name="Perreira-Neves A."/>
            <person name="Rosa I.A."/>
            <person name="Tasca T."/>
            <person name="Bogo M.R."/>
            <person name="de Souza W."/>
        </authorList>
    </citation>
    <scope>NUCLEOTIDE SEQUENCE [LARGE SCALE GENOMIC DNA]</scope>
    <source>
        <strain evidence="2">K</strain>
    </source>
</reference>
<name>A0A1J4JKU7_9EUKA</name>